<evidence type="ECO:0000313" key="1">
    <source>
        <dbReference type="EMBL" id="GAA4315659.1"/>
    </source>
</evidence>
<evidence type="ECO:0000313" key="2">
    <source>
        <dbReference type="Proteomes" id="UP001501844"/>
    </source>
</evidence>
<proteinExistence type="predicted"/>
<organism evidence="1 2">
    <name type="scientific">Nibribacter koreensis</name>
    <dbReference type="NCBI Taxonomy" id="1084519"/>
    <lineage>
        <taxon>Bacteria</taxon>
        <taxon>Pseudomonadati</taxon>
        <taxon>Bacteroidota</taxon>
        <taxon>Cytophagia</taxon>
        <taxon>Cytophagales</taxon>
        <taxon>Hymenobacteraceae</taxon>
        <taxon>Nibribacter</taxon>
    </lineage>
</organism>
<comment type="caution">
    <text evidence="1">The sequence shown here is derived from an EMBL/GenBank/DDBJ whole genome shotgun (WGS) entry which is preliminary data.</text>
</comment>
<dbReference type="Proteomes" id="UP001501844">
    <property type="component" value="Unassembled WGS sequence"/>
</dbReference>
<protein>
    <recommendedName>
        <fullName evidence="3">SpoIIAA-like</fullName>
    </recommendedName>
</protein>
<reference evidence="2" key="1">
    <citation type="journal article" date="2019" name="Int. J. Syst. Evol. Microbiol.">
        <title>The Global Catalogue of Microorganisms (GCM) 10K type strain sequencing project: providing services to taxonomists for standard genome sequencing and annotation.</title>
        <authorList>
            <consortium name="The Broad Institute Genomics Platform"/>
            <consortium name="The Broad Institute Genome Sequencing Center for Infectious Disease"/>
            <person name="Wu L."/>
            <person name="Ma J."/>
        </authorList>
    </citation>
    <scope>NUCLEOTIDE SEQUENCE [LARGE SCALE GENOMIC DNA]</scope>
    <source>
        <strain evidence="2">JCM 17917</strain>
    </source>
</reference>
<gene>
    <name evidence="1" type="ORF">GCM10023183_36450</name>
</gene>
<dbReference type="EMBL" id="BAABGX010000003">
    <property type="protein sequence ID" value="GAA4315659.1"/>
    <property type="molecule type" value="Genomic_DNA"/>
</dbReference>
<sequence>MAFANRLQPSPKKMIIYKSGFLTLHYTPSTDILTVNFPPVEDILNTEISRSFGIIVECTRNYDIKKLLFDARGTQVEVQEETFAPIISHFVKSLATTRVQKIARVASSNLFKEHVVKRVFNDTKLLIQFQSFTELEPAVDWLTQAGIEG</sequence>
<accession>A0ABP8G203</accession>
<name>A0ABP8G203_9BACT</name>
<evidence type="ECO:0008006" key="3">
    <source>
        <dbReference type="Google" id="ProtNLM"/>
    </source>
</evidence>
<keyword evidence="2" id="KW-1185">Reference proteome</keyword>